<dbReference type="PANTHER" id="PTHR24342">
    <property type="entry name" value="SERINE/THREONINE-PROTEIN KINASE 17"/>
    <property type="match status" value="1"/>
</dbReference>
<evidence type="ECO:0000256" key="12">
    <source>
        <dbReference type="SAM" id="SignalP"/>
    </source>
</evidence>
<evidence type="ECO:0000256" key="2">
    <source>
        <dbReference type="ARBA" id="ARBA00022527"/>
    </source>
</evidence>
<dbReference type="RefSeq" id="XP_025421514.1">
    <property type="nucleotide sequence ID" value="XM_025565729.1"/>
</dbReference>
<dbReference type="OrthoDB" id="74764at2759"/>
<evidence type="ECO:0000256" key="1">
    <source>
        <dbReference type="ARBA" id="ARBA00012513"/>
    </source>
</evidence>
<evidence type="ECO:0000256" key="9">
    <source>
        <dbReference type="ARBA" id="ARBA00048679"/>
    </source>
</evidence>
<feature type="compositionally biased region" description="Low complexity" evidence="11">
    <location>
        <begin position="283"/>
        <end position="303"/>
    </location>
</feature>
<evidence type="ECO:0000256" key="4">
    <source>
        <dbReference type="ARBA" id="ARBA00022679"/>
    </source>
</evidence>
<feature type="region of interest" description="Disordered" evidence="11">
    <location>
        <begin position="388"/>
        <end position="420"/>
    </location>
</feature>
<dbReference type="SMART" id="SM00220">
    <property type="entry name" value="S_TKc"/>
    <property type="match status" value="1"/>
</dbReference>
<dbReference type="Gene3D" id="1.10.510.10">
    <property type="entry name" value="Transferase(Phosphotransferase) domain 1"/>
    <property type="match status" value="1"/>
</dbReference>
<dbReference type="GO" id="GO:0043065">
    <property type="term" value="P:positive regulation of apoptotic process"/>
    <property type="evidence" value="ECO:0007669"/>
    <property type="project" value="TreeGrafter"/>
</dbReference>
<keyword evidence="7" id="KW-0067">ATP-binding</keyword>
<evidence type="ECO:0000259" key="13">
    <source>
        <dbReference type="PROSITE" id="PS50011"/>
    </source>
</evidence>
<dbReference type="CDD" id="cd14106">
    <property type="entry name" value="STKc_DRAK"/>
    <property type="match status" value="1"/>
</dbReference>
<dbReference type="Proteomes" id="UP000694846">
    <property type="component" value="Unplaced"/>
</dbReference>
<evidence type="ECO:0000256" key="7">
    <source>
        <dbReference type="ARBA" id="ARBA00022840"/>
    </source>
</evidence>
<keyword evidence="5" id="KW-0547">Nucleotide-binding</keyword>
<feature type="non-terminal residue" evidence="15">
    <location>
        <position position="1"/>
    </location>
</feature>
<evidence type="ECO:0000256" key="10">
    <source>
        <dbReference type="ARBA" id="ARBA00060827"/>
    </source>
</evidence>
<keyword evidence="2" id="KW-0723">Serine/threonine-protein kinase</keyword>
<dbReference type="SUPFAM" id="SSF56112">
    <property type="entry name" value="Protein kinase-like (PK-like)"/>
    <property type="match status" value="1"/>
</dbReference>
<feature type="compositionally biased region" description="Low complexity" evidence="11">
    <location>
        <begin position="459"/>
        <end position="488"/>
    </location>
</feature>
<feature type="signal peptide" evidence="12">
    <location>
        <begin position="1"/>
        <end position="16"/>
    </location>
</feature>
<name>A0A8B8GE52_9HEMI</name>
<dbReference type="InterPro" id="IPR011009">
    <property type="entry name" value="Kinase-like_dom_sf"/>
</dbReference>
<proteinExistence type="inferred from homology"/>
<comment type="catalytic activity">
    <reaction evidence="8">
        <text>L-threonyl-[protein] + ATP = O-phospho-L-threonyl-[protein] + ADP + H(+)</text>
        <dbReference type="Rhea" id="RHEA:46608"/>
        <dbReference type="Rhea" id="RHEA-COMP:11060"/>
        <dbReference type="Rhea" id="RHEA-COMP:11605"/>
        <dbReference type="ChEBI" id="CHEBI:15378"/>
        <dbReference type="ChEBI" id="CHEBI:30013"/>
        <dbReference type="ChEBI" id="CHEBI:30616"/>
        <dbReference type="ChEBI" id="CHEBI:61977"/>
        <dbReference type="ChEBI" id="CHEBI:456216"/>
        <dbReference type="EC" id="2.7.11.1"/>
    </reaction>
</comment>
<dbReference type="GO" id="GO:0004674">
    <property type="term" value="F:protein serine/threonine kinase activity"/>
    <property type="evidence" value="ECO:0007669"/>
    <property type="project" value="UniProtKB-KW"/>
</dbReference>
<evidence type="ECO:0000313" key="14">
    <source>
        <dbReference type="Proteomes" id="UP000694846"/>
    </source>
</evidence>
<feature type="region of interest" description="Disordered" evidence="11">
    <location>
        <begin position="273"/>
        <end position="303"/>
    </location>
</feature>
<dbReference type="InterPro" id="IPR000719">
    <property type="entry name" value="Prot_kinase_dom"/>
</dbReference>
<keyword evidence="14" id="KW-1185">Reference proteome</keyword>
<organism evidence="14 15">
    <name type="scientific">Sipha flava</name>
    <name type="common">yellow sugarcane aphid</name>
    <dbReference type="NCBI Taxonomy" id="143950"/>
    <lineage>
        <taxon>Eukaryota</taxon>
        <taxon>Metazoa</taxon>
        <taxon>Ecdysozoa</taxon>
        <taxon>Arthropoda</taxon>
        <taxon>Hexapoda</taxon>
        <taxon>Insecta</taxon>
        <taxon>Pterygota</taxon>
        <taxon>Neoptera</taxon>
        <taxon>Paraneoptera</taxon>
        <taxon>Hemiptera</taxon>
        <taxon>Sternorrhyncha</taxon>
        <taxon>Aphidomorpha</taxon>
        <taxon>Aphidoidea</taxon>
        <taxon>Aphididae</taxon>
        <taxon>Sipha</taxon>
    </lineage>
</organism>
<evidence type="ECO:0000256" key="8">
    <source>
        <dbReference type="ARBA" id="ARBA00047899"/>
    </source>
</evidence>
<gene>
    <name evidence="15" type="primary">LOC112691469</name>
</gene>
<dbReference type="PROSITE" id="PS00108">
    <property type="entry name" value="PROTEIN_KINASE_ST"/>
    <property type="match status" value="1"/>
</dbReference>
<evidence type="ECO:0000256" key="11">
    <source>
        <dbReference type="SAM" id="MobiDB-lite"/>
    </source>
</evidence>
<feature type="domain" description="Protein kinase" evidence="13">
    <location>
        <begin position="4"/>
        <end position="262"/>
    </location>
</feature>
<dbReference type="EC" id="2.7.11.1" evidence="1"/>
<dbReference type="PROSITE" id="PS50011">
    <property type="entry name" value="PROTEIN_KINASE_DOM"/>
    <property type="match status" value="1"/>
</dbReference>
<comment type="catalytic activity">
    <reaction evidence="9">
        <text>L-seryl-[protein] + ATP = O-phospho-L-seryl-[protein] + ADP + H(+)</text>
        <dbReference type="Rhea" id="RHEA:17989"/>
        <dbReference type="Rhea" id="RHEA-COMP:9863"/>
        <dbReference type="Rhea" id="RHEA-COMP:11604"/>
        <dbReference type="ChEBI" id="CHEBI:15378"/>
        <dbReference type="ChEBI" id="CHEBI:29999"/>
        <dbReference type="ChEBI" id="CHEBI:30616"/>
        <dbReference type="ChEBI" id="CHEBI:83421"/>
        <dbReference type="ChEBI" id="CHEBI:456216"/>
        <dbReference type="EC" id="2.7.11.1"/>
    </reaction>
</comment>
<dbReference type="GO" id="GO:0005634">
    <property type="term" value="C:nucleus"/>
    <property type="evidence" value="ECO:0007669"/>
    <property type="project" value="TreeGrafter"/>
</dbReference>
<dbReference type="PANTHER" id="PTHR24342:SF12">
    <property type="entry name" value="DEATH-ASSOCIATED PROTEIN KINASE RELATED"/>
    <property type="match status" value="1"/>
</dbReference>
<keyword evidence="12" id="KW-0732">Signal</keyword>
<protein>
    <recommendedName>
        <fullName evidence="1">non-specific serine/threonine protein kinase</fullName>
        <ecNumber evidence="1">2.7.11.1</ecNumber>
    </recommendedName>
</protein>
<dbReference type="InterPro" id="IPR008271">
    <property type="entry name" value="Ser/Thr_kinase_AS"/>
</dbReference>
<feature type="region of interest" description="Disordered" evidence="11">
    <location>
        <begin position="437"/>
        <end position="488"/>
    </location>
</feature>
<keyword evidence="4" id="KW-0808">Transferase</keyword>
<dbReference type="GO" id="GO:0035556">
    <property type="term" value="P:intracellular signal transduction"/>
    <property type="evidence" value="ECO:0007669"/>
    <property type="project" value="TreeGrafter"/>
</dbReference>
<evidence type="ECO:0000256" key="3">
    <source>
        <dbReference type="ARBA" id="ARBA00022553"/>
    </source>
</evidence>
<sequence>LVFIYLLFLFRRGKYATVRRCRDKQTGKQYAAKFLRKRRRNADLRPEILHEVAVLEACTSNSRIVNLYKVFETSTEMILLLELAPGGELQMLLDRDEVPSEPELARLMRQILDGLQYLHSINVAHLDIKPQNLVLTADFPICDVKLCDFGISRYLSEGVDVREILGTPDYIAPEVLNYEPIDVQTDMWSVGVLMYVLLTGCSPFGGNTKQETFCNISQCKLDFPEELFQDISEDAIDLMKKLMVKNPRDRLTANECLEHKWFLRVPTTIYKSPSRVADEKHNGNTSSSSNSSMNNINNNSHNNTKVACESSAMHSVAKPNVVPVSMDVADASSPVKQHHQQQQLQQNKTFSALSKSCDNSPVPAMSASRRKSFKDNMESLVKRLERELADGGAVESSTATATSSCRTLNRANGTQTMPVGGLDIAPFTFRQVYVVDDQQQQQHHHEYQQQQQHHQRPRAPSTSSTPNSSSADNSSVSDCSSDTVSEFSIDSSSDRSSIISLEDSLDHHHHHHHSSSSSASSSSLSSWCRPAASNSLLLQQTRRLGKTSASCFDVWDTSGRDGGRRKWPKECNGAVARAMSQFANGCGGDCRPSARLRVFDDSAAKPAADKRYIGLELMRERNGNVVVIREIKANSGSRYTRCSELKCESVQSRIRKLQVHRGAGVQMEKPSSNIF</sequence>
<feature type="compositionally biased region" description="Polar residues" evidence="11">
    <location>
        <begin position="405"/>
        <end position="417"/>
    </location>
</feature>
<evidence type="ECO:0000256" key="6">
    <source>
        <dbReference type="ARBA" id="ARBA00022777"/>
    </source>
</evidence>
<reference evidence="15" key="1">
    <citation type="submission" date="2025-08" db="UniProtKB">
        <authorList>
            <consortium name="RefSeq"/>
        </authorList>
    </citation>
    <scope>IDENTIFICATION</scope>
    <source>
        <tissue evidence="15">Whole body</tissue>
    </source>
</reference>
<dbReference type="Gene3D" id="3.30.200.20">
    <property type="entry name" value="Phosphorylase Kinase, domain 1"/>
    <property type="match status" value="1"/>
</dbReference>
<evidence type="ECO:0000256" key="5">
    <source>
        <dbReference type="ARBA" id="ARBA00022741"/>
    </source>
</evidence>
<dbReference type="AlphaFoldDB" id="A0A8B8GE52"/>
<keyword evidence="6" id="KW-0418">Kinase</keyword>
<dbReference type="FunFam" id="3.30.200.20:FF:000175">
    <property type="entry name" value="Serine/threonine-protein kinase 17B"/>
    <property type="match status" value="1"/>
</dbReference>
<accession>A0A8B8GE52</accession>
<feature type="chain" id="PRO_5034667197" description="non-specific serine/threonine protein kinase" evidence="12">
    <location>
        <begin position="17"/>
        <end position="675"/>
    </location>
</feature>
<dbReference type="GO" id="GO:0005524">
    <property type="term" value="F:ATP binding"/>
    <property type="evidence" value="ECO:0007669"/>
    <property type="project" value="UniProtKB-KW"/>
</dbReference>
<dbReference type="Pfam" id="PF00069">
    <property type="entry name" value="Pkinase"/>
    <property type="match status" value="1"/>
</dbReference>
<evidence type="ECO:0000313" key="15">
    <source>
        <dbReference type="RefSeq" id="XP_025421514.1"/>
    </source>
</evidence>
<keyword evidence="3" id="KW-0597">Phosphoprotein</keyword>
<dbReference type="FunFam" id="1.10.510.10:FF:000571">
    <property type="entry name" value="Maternal embryonic leucine zipper kinase"/>
    <property type="match status" value="1"/>
</dbReference>
<comment type="similarity">
    <text evidence="10">Belongs to the protein kinase superfamily. CAMK Ser/Thr protein kinase family. DAP kinase subfamily.</text>
</comment>
<dbReference type="GeneID" id="112691469"/>